<evidence type="ECO:0000313" key="3">
    <source>
        <dbReference type="Proteomes" id="UP000228781"/>
    </source>
</evidence>
<dbReference type="PANTHER" id="PTHR36303:SF1">
    <property type="entry name" value="2',3'-CYCLIC-NUCLEOTIDE 2'-PHOSPHODIESTERASE"/>
    <property type="match status" value="1"/>
</dbReference>
<gene>
    <name evidence="2" type="ORF">CO059_01095</name>
</gene>
<dbReference type="InterPro" id="IPR005235">
    <property type="entry name" value="YmdB-like"/>
</dbReference>
<dbReference type="Pfam" id="PF13277">
    <property type="entry name" value="YmdB"/>
    <property type="match status" value="1"/>
</dbReference>
<feature type="active site" description="Proton donor" evidence="1">
    <location>
        <position position="68"/>
    </location>
</feature>
<dbReference type="SUPFAM" id="SSF56300">
    <property type="entry name" value="Metallo-dependent phosphatases"/>
    <property type="match status" value="1"/>
</dbReference>
<dbReference type="PIRSF" id="PIRSF004789">
    <property type="entry name" value="DR1281"/>
    <property type="match status" value="1"/>
</dbReference>
<comment type="caution">
    <text evidence="2">The sequence shown here is derived from an EMBL/GenBank/DDBJ whole genome shotgun (WGS) entry which is preliminary data.</text>
</comment>
<dbReference type="InterPro" id="IPR029052">
    <property type="entry name" value="Metallo-depent_PP-like"/>
</dbReference>
<dbReference type="Proteomes" id="UP000228781">
    <property type="component" value="Unassembled WGS sequence"/>
</dbReference>
<name>A0A2M8EJP2_UNCKA</name>
<dbReference type="GO" id="GO:0004113">
    <property type="term" value="F:2',3'-cyclic-nucleotide 3'-phosphodiesterase activity"/>
    <property type="evidence" value="ECO:0007669"/>
    <property type="project" value="TreeGrafter"/>
</dbReference>
<proteinExistence type="predicted"/>
<dbReference type="EMBL" id="PFSK01000014">
    <property type="protein sequence ID" value="PJC22961.1"/>
    <property type="molecule type" value="Genomic_DNA"/>
</dbReference>
<evidence type="ECO:0000313" key="2">
    <source>
        <dbReference type="EMBL" id="PJC22961.1"/>
    </source>
</evidence>
<reference evidence="3" key="1">
    <citation type="submission" date="2017-09" db="EMBL/GenBank/DDBJ databases">
        <title>Depth-based differentiation of microbial function through sediment-hosted aquifers and enrichment of novel symbionts in the deep terrestrial subsurface.</title>
        <authorList>
            <person name="Probst A.J."/>
            <person name="Ladd B."/>
            <person name="Jarett J.K."/>
            <person name="Geller-Mcgrath D.E."/>
            <person name="Sieber C.M.K."/>
            <person name="Emerson J.B."/>
            <person name="Anantharaman K."/>
            <person name="Thomas B.C."/>
            <person name="Malmstrom R."/>
            <person name="Stieglmeier M."/>
            <person name="Klingl A."/>
            <person name="Woyke T."/>
            <person name="Ryan C.M."/>
            <person name="Banfield J.F."/>
        </authorList>
    </citation>
    <scope>NUCLEOTIDE SEQUENCE [LARGE SCALE GENOMIC DNA]</scope>
</reference>
<dbReference type="Gene3D" id="3.60.21.10">
    <property type="match status" value="1"/>
</dbReference>
<organism evidence="2 3">
    <name type="scientific">candidate division WWE3 bacterium CG_4_9_14_0_2_um_filter_48_10</name>
    <dbReference type="NCBI Taxonomy" id="1975078"/>
    <lineage>
        <taxon>Bacteria</taxon>
        <taxon>Katanobacteria</taxon>
    </lineage>
</organism>
<protein>
    <submittedName>
        <fullName evidence="2">Metallophosphoesterase</fullName>
    </submittedName>
</protein>
<evidence type="ECO:0000256" key="1">
    <source>
        <dbReference type="PIRSR" id="PIRSR004789-50"/>
    </source>
</evidence>
<dbReference type="PANTHER" id="PTHR36303">
    <property type="entry name" value="2',3'-CYCLIC-NUCLEOTIDE 2'-PHOSPHODIESTERASE"/>
    <property type="match status" value="1"/>
</dbReference>
<sequence length="267" mass="29004">MKILFIGDIVGKLGRRAVGEVLPDLRKKEKIDLVIANGENLAHGRGMTEKTLKEVMGYGVDFFTSGPHIFAHEDVFSLNLPLIRPANYPSDKPGRGFTTLKVGGKDILIINLAGDQDFIGRTYLEEGEKFENPFGMVEQIIASVKEPNLIIVDFHAELTSERSAMGFFLDGKVTAVVGTHTHVPTADAQILPKGTGYVTDVGMCGAKDSVLGVVPEIIIKRLAEGGKDPFEWVEKGSAVFNSVLFETNPKGLAKGIRRIDKEINPSG</sequence>
<accession>A0A2M8EJP2</accession>
<dbReference type="AlphaFoldDB" id="A0A2M8EJP2"/>